<dbReference type="GO" id="GO:0045259">
    <property type="term" value="C:proton-transporting ATP synthase complex"/>
    <property type="evidence" value="ECO:0007669"/>
    <property type="project" value="UniProtKB-UniRule"/>
</dbReference>
<accession>A0A0W0D1W1</accession>
<dbReference type="VEuPathDB" id="FungiDB:CAGL0H07023g"/>
<dbReference type="VEuPathDB" id="FungiDB:GW608_H07073"/>
<evidence type="ECO:0000256" key="6">
    <source>
        <dbReference type="ARBA" id="ARBA00022792"/>
    </source>
</evidence>
<dbReference type="OrthoDB" id="2125027at2759"/>
<comment type="subunit">
    <text evidence="11">F-type ATPases have 2 components, CF(1) - the catalytic core - and CF(0) - the membrane proton channel. CF(1) and CF(0) have multiple subunits.</text>
</comment>
<evidence type="ECO:0000256" key="5">
    <source>
        <dbReference type="ARBA" id="ARBA00022781"/>
    </source>
</evidence>
<evidence type="ECO:0000256" key="9">
    <source>
        <dbReference type="ARBA" id="ARBA00023136"/>
    </source>
</evidence>
<keyword evidence="8 11" id="KW-0496">Mitochondrion</keyword>
<reference evidence="12 13" key="1">
    <citation type="submission" date="2015-10" db="EMBL/GenBank/DDBJ databases">
        <title>Draft genomes sequences of Candida glabrata isolates 1A, 1B, 2A, 2B, 3A and 3B.</title>
        <authorList>
            <person name="Haavelsrud O.E."/>
            <person name="Gaustad P."/>
        </authorList>
    </citation>
    <scope>NUCLEOTIDE SEQUENCE [LARGE SCALE GENOMIC DNA]</scope>
    <source>
        <strain evidence="12">910700640</strain>
    </source>
</reference>
<evidence type="ECO:0000256" key="2">
    <source>
        <dbReference type="ARBA" id="ARBA00007333"/>
    </source>
</evidence>
<dbReference type="VEuPathDB" id="FungiDB:GVI51_H06919"/>
<keyword evidence="6 11" id="KW-0999">Mitochondrion inner membrane</keyword>
<dbReference type="GO" id="GO:0005743">
    <property type="term" value="C:mitochondrial inner membrane"/>
    <property type="evidence" value="ECO:0007669"/>
    <property type="project" value="UniProtKB-SubCell"/>
</dbReference>
<name>A0A0W0D1W1_CANGB</name>
<dbReference type="GO" id="GO:0046933">
    <property type="term" value="F:proton-transporting ATP synthase activity, rotational mechanism"/>
    <property type="evidence" value="ECO:0007669"/>
    <property type="project" value="EnsemblFungi"/>
</dbReference>
<proteinExistence type="inferred from homology"/>
<comment type="similarity">
    <text evidence="2 11">Belongs to the ATPase e subunit family.</text>
</comment>
<comment type="function">
    <text evidence="11">Subunit e, of the mitochondrial membrane ATP synthase complex (F(1)F(0) ATP synthase or Complex V) that produces ATP from ADP in the presence of a proton gradient across the membrane which is generated by electron transport complexes of the respiratory chain. ATP synthase complex consist of a soluble F(1) head domain - the catalytic core - and a membrane F(1) domain - the membrane proton channel. These two domains are linked by a central stalk rotating inside the F(1) region and a stationary peripheral stalk. During catalysis, ATP synthesis in the catalytic domain of F(1) is coupled via a rotary mechanism of the central stalk subunits to proton translocation. In vivo, can only synthesize ATP although its ATP hydrolase activity can be activated artificially in vitro. Part of the complex F(0) domain.</text>
</comment>
<evidence type="ECO:0000256" key="7">
    <source>
        <dbReference type="ARBA" id="ARBA00023065"/>
    </source>
</evidence>
<dbReference type="InterPro" id="IPR008386">
    <property type="entry name" value="ATP_synth_F0_esu_mt"/>
</dbReference>
<dbReference type="EMBL" id="LLZZ01000116">
    <property type="protein sequence ID" value="KTB04691.1"/>
    <property type="molecule type" value="Genomic_DNA"/>
</dbReference>
<keyword evidence="9" id="KW-0472">Membrane</keyword>
<dbReference type="AlphaFoldDB" id="A0A0W0D1W1"/>
<keyword evidence="3 11" id="KW-0813">Transport</keyword>
<organism evidence="12 13">
    <name type="scientific">Candida glabrata</name>
    <name type="common">Yeast</name>
    <name type="synonym">Torulopsis glabrata</name>
    <dbReference type="NCBI Taxonomy" id="5478"/>
    <lineage>
        <taxon>Eukaryota</taxon>
        <taxon>Fungi</taxon>
        <taxon>Dikarya</taxon>
        <taxon>Ascomycota</taxon>
        <taxon>Saccharomycotina</taxon>
        <taxon>Saccharomycetes</taxon>
        <taxon>Saccharomycetales</taxon>
        <taxon>Saccharomycetaceae</taxon>
        <taxon>Nakaseomyces</taxon>
    </lineage>
</organism>
<keyword evidence="4 11" id="KW-0138">CF(0)</keyword>
<evidence type="ECO:0000256" key="3">
    <source>
        <dbReference type="ARBA" id="ARBA00022448"/>
    </source>
</evidence>
<dbReference type="VEuPathDB" id="FungiDB:GWK60_H06985"/>
<evidence type="ECO:0000256" key="4">
    <source>
        <dbReference type="ARBA" id="ARBA00022547"/>
    </source>
</evidence>
<gene>
    <name evidence="12" type="ORF">AO440_002194</name>
</gene>
<keyword evidence="5 11" id="KW-0375">Hydrogen ion transport</keyword>
<dbReference type="Pfam" id="PF05680">
    <property type="entry name" value="ATP-synt_E"/>
    <property type="match status" value="1"/>
</dbReference>
<comment type="subcellular location">
    <subcellularLocation>
        <location evidence="1 11">Mitochondrion inner membrane</location>
    </subcellularLocation>
</comment>
<comment type="caution">
    <text evidence="12">The sequence shown here is derived from an EMBL/GenBank/DDBJ whole genome shotgun (WGS) entry which is preliminary data.</text>
</comment>
<dbReference type="GO" id="GO:0005198">
    <property type="term" value="F:structural molecule activity"/>
    <property type="evidence" value="ECO:0007669"/>
    <property type="project" value="EnsemblFungi"/>
</dbReference>
<sequence length="90" mass="9857">MSTVNVLRYSALGLGLLVGLKTDFSLRGAAAKKLEEEEFSKRQQLIADAKAEWAKLHPPKTKATTKEINFDDPNLDFGELIVNAVNALDA</sequence>
<evidence type="ECO:0000256" key="1">
    <source>
        <dbReference type="ARBA" id="ARBA00004273"/>
    </source>
</evidence>
<keyword evidence="10 11" id="KW-0066">ATP synthesis</keyword>
<dbReference type="GO" id="GO:0065003">
    <property type="term" value="P:protein-containing complex assembly"/>
    <property type="evidence" value="ECO:0007669"/>
    <property type="project" value="EnsemblFungi"/>
</dbReference>
<evidence type="ECO:0000256" key="11">
    <source>
        <dbReference type="RuleBase" id="RU367005"/>
    </source>
</evidence>
<evidence type="ECO:0000256" key="8">
    <source>
        <dbReference type="ARBA" id="ARBA00023128"/>
    </source>
</evidence>
<evidence type="ECO:0000256" key="10">
    <source>
        <dbReference type="ARBA" id="ARBA00023310"/>
    </source>
</evidence>
<dbReference type="Proteomes" id="UP000054886">
    <property type="component" value="Unassembled WGS sequence"/>
</dbReference>
<keyword evidence="7 11" id="KW-0406">Ion transport</keyword>
<dbReference type="PhylomeDB" id="A0A0W0D1W1"/>
<protein>
    <recommendedName>
        <fullName evidence="11">ATP synthase F(0) complex subunit e, mitochondrial</fullName>
    </recommendedName>
</protein>
<dbReference type="OMA" id="WARDHPS"/>
<evidence type="ECO:0000313" key="13">
    <source>
        <dbReference type="Proteomes" id="UP000054886"/>
    </source>
</evidence>
<evidence type="ECO:0000313" key="12">
    <source>
        <dbReference type="EMBL" id="KTB04691.1"/>
    </source>
</evidence>
<dbReference type="GO" id="GO:0042407">
    <property type="term" value="P:cristae formation"/>
    <property type="evidence" value="ECO:0007669"/>
    <property type="project" value="EnsemblFungi"/>
</dbReference>
<dbReference type="VEuPathDB" id="FungiDB:B1J91_H07023g"/>